<gene>
    <name evidence="7" type="ORF">AALO17_13160</name>
</gene>
<dbReference type="EC" id="2.7.6.2" evidence="5"/>
<dbReference type="Proteomes" id="UP000069771">
    <property type="component" value="Chromosome"/>
</dbReference>
<keyword evidence="4" id="KW-0067">ATP-binding</keyword>
<name>A0A140DUX3_9FIRM</name>
<evidence type="ECO:0000256" key="1">
    <source>
        <dbReference type="ARBA" id="ARBA00022679"/>
    </source>
</evidence>
<dbReference type="NCBIfam" id="TIGR01378">
    <property type="entry name" value="thi_PPkinase"/>
    <property type="match status" value="1"/>
</dbReference>
<dbReference type="KEGG" id="fro:AALO17_13160"/>
<dbReference type="PANTHER" id="PTHR41299">
    <property type="entry name" value="THIAMINE PYROPHOSPHOKINASE"/>
    <property type="match status" value="1"/>
</dbReference>
<dbReference type="PANTHER" id="PTHR41299:SF1">
    <property type="entry name" value="THIAMINE PYROPHOSPHOKINASE"/>
    <property type="match status" value="1"/>
</dbReference>
<evidence type="ECO:0000256" key="4">
    <source>
        <dbReference type="ARBA" id="ARBA00022840"/>
    </source>
</evidence>
<sequence length="205" mass="22560">MTRPLILVTPATTVIPDVHGADYAAVDAGLLTLTEQGINPVFACGDFDSPKTPLDPCDVPEGCRLLRFPAEKNESDSQLAVQEAIHLGYDPVILTGSLSGRIDHTLANIRLLTHHHPGLILTDKEQQIRLLPPGIHVVTREFQHISLFALELSCISLESMQYPLDHRMVDEADIYTLSNEVAENEEKGIIHVHSGRLLLVQSNLP</sequence>
<dbReference type="GO" id="GO:0016301">
    <property type="term" value="F:kinase activity"/>
    <property type="evidence" value="ECO:0007669"/>
    <property type="project" value="UniProtKB-KW"/>
</dbReference>
<evidence type="ECO:0000256" key="5">
    <source>
        <dbReference type="NCBIfam" id="TIGR01378"/>
    </source>
</evidence>
<dbReference type="GO" id="GO:0005524">
    <property type="term" value="F:ATP binding"/>
    <property type="evidence" value="ECO:0007669"/>
    <property type="project" value="UniProtKB-KW"/>
</dbReference>
<dbReference type="Gene3D" id="3.40.50.10240">
    <property type="entry name" value="Thiamin pyrophosphokinase, catalytic domain"/>
    <property type="match status" value="1"/>
</dbReference>
<dbReference type="InterPro" id="IPR007371">
    <property type="entry name" value="TPK_catalytic"/>
</dbReference>
<dbReference type="EMBL" id="CP011391">
    <property type="protein sequence ID" value="AMK54450.1"/>
    <property type="molecule type" value="Genomic_DNA"/>
</dbReference>
<protein>
    <recommendedName>
        <fullName evidence="5">Thiamine diphosphokinase</fullName>
        <ecNumber evidence="5">2.7.6.2</ecNumber>
    </recommendedName>
</protein>
<dbReference type="InterPro" id="IPR006282">
    <property type="entry name" value="Thi_PPkinase"/>
</dbReference>
<proteinExistence type="predicted"/>
<organism evidence="7 8">
    <name type="scientific">Faecalibaculum rodentium</name>
    <dbReference type="NCBI Taxonomy" id="1702221"/>
    <lineage>
        <taxon>Bacteria</taxon>
        <taxon>Bacillati</taxon>
        <taxon>Bacillota</taxon>
        <taxon>Erysipelotrichia</taxon>
        <taxon>Erysipelotrichales</taxon>
        <taxon>Erysipelotrichaceae</taxon>
        <taxon>Faecalibaculum</taxon>
    </lineage>
</organism>
<keyword evidence="8" id="KW-1185">Reference proteome</keyword>
<feature type="domain" description="Thiamin pyrophosphokinase catalytic" evidence="6">
    <location>
        <begin position="24"/>
        <end position="114"/>
    </location>
</feature>
<dbReference type="GO" id="GO:0009229">
    <property type="term" value="P:thiamine diphosphate biosynthetic process"/>
    <property type="evidence" value="ECO:0007669"/>
    <property type="project" value="InterPro"/>
</dbReference>
<dbReference type="SUPFAM" id="SSF63999">
    <property type="entry name" value="Thiamin pyrophosphokinase, catalytic domain"/>
    <property type="match status" value="1"/>
</dbReference>
<dbReference type="InterPro" id="IPR053149">
    <property type="entry name" value="TPK"/>
</dbReference>
<dbReference type="InterPro" id="IPR036759">
    <property type="entry name" value="TPK_catalytic_sf"/>
</dbReference>
<keyword evidence="3" id="KW-0418">Kinase</keyword>
<reference evidence="7 8" key="1">
    <citation type="journal article" date="2016" name="Gut Pathog.">
        <title>Whole genome sequencing of "Faecalibaculum rodentium" ALO17, isolated from C57BL/6J laboratory mouse feces.</title>
        <authorList>
            <person name="Lim S."/>
            <person name="Chang D.H."/>
            <person name="Ahn S."/>
            <person name="Kim B.C."/>
        </authorList>
    </citation>
    <scope>NUCLEOTIDE SEQUENCE [LARGE SCALE GENOMIC DNA]</scope>
    <source>
        <strain evidence="7 8">Alo17</strain>
    </source>
</reference>
<evidence type="ECO:0000259" key="6">
    <source>
        <dbReference type="Pfam" id="PF04263"/>
    </source>
</evidence>
<keyword evidence="2" id="KW-0547">Nucleotide-binding</keyword>
<evidence type="ECO:0000313" key="7">
    <source>
        <dbReference type="EMBL" id="AMK54450.1"/>
    </source>
</evidence>
<accession>A0A140DUX3</accession>
<dbReference type="STRING" id="1702221.AALO17_13160"/>
<dbReference type="CDD" id="cd07995">
    <property type="entry name" value="TPK"/>
    <property type="match status" value="1"/>
</dbReference>
<dbReference type="Pfam" id="PF04263">
    <property type="entry name" value="TPK_catalytic"/>
    <property type="match status" value="1"/>
</dbReference>
<evidence type="ECO:0000256" key="2">
    <source>
        <dbReference type="ARBA" id="ARBA00022741"/>
    </source>
</evidence>
<dbReference type="OrthoDB" id="9804377at2"/>
<evidence type="ECO:0000313" key="8">
    <source>
        <dbReference type="Proteomes" id="UP000069771"/>
    </source>
</evidence>
<keyword evidence="1" id="KW-0808">Transferase</keyword>
<evidence type="ECO:0000256" key="3">
    <source>
        <dbReference type="ARBA" id="ARBA00022777"/>
    </source>
</evidence>
<dbReference type="GO" id="GO:0006772">
    <property type="term" value="P:thiamine metabolic process"/>
    <property type="evidence" value="ECO:0007669"/>
    <property type="project" value="UniProtKB-UniRule"/>
</dbReference>
<dbReference type="GO" id="GO:0004788">
    <property type="term" value="F:thiamine diphosphokinase activity"/>
    <property type="evidence" value="ECO:0007669"/>
    <property type="project" value="UniProtKB-UniRule"/>
</dbReference>
<dbReference type="AlphaFoldDB" id="A0A140DUX3"/>
<dbReference type="GeneID" id="78478040"/>
<dbReference type="RefSeq" id="WP_067556849.1">
    <property type="nucleotide sequence ID" value="NZ_CAMTBT010000035.1"/>
</dbReference>